<feature type="compositionally biased region" description="Basic residues" evidence="1">
    <location>
        <begin position="302"/>
        <end position="311"/>
    </location>
</feature>
<feature type="region of interest" description="Disordered" evidence="1">
    <location>
        <begin position="295"/>
        <end position="353"/>
    </location>
</feature>
<feature type="region of interest" description="Disordered" evidence="1">
    <location>
        <begin position="367"/>
        <end position="394"/>
    </location>
</feature>
<protein>
    <submittedName>
        <fullName evidence="2">Uncharacterized protein</fullName>
    </submittedName>
</protein>
<evidence type="ECO:0000313" key="3">
    <source>
        <dbReference type="Proteomes" id="UP001530400"/>
    </source>
</evidence>
<keyword evidence="3" id="KW-1185">Reference proteome</keyword>
<feature type="compositionally biased region" description="Polar residues" evidence="1">
    <location>
        <begin position="510"/>
        <end position="525"/>
    </location>
</feature>
<comment type="caution">
    <text evidence="2">The sequence shown here is derived from an EMBL/GenBank/DDBJ whole genome shotgun (WGS) entry which is preliminary data.</text>
</comment>
<sequence>MLRASASFSFIILSCSFIGLMGPRLACLRSFSTMVSSPVSSSSSSSRTTNSGSSTAGSSLLILFMASFTSSSFVEKRTDGCRLLCLQIRSRLPLTPLLDLTPIDGKVRGRISVGQNANAAASEVKATTIDVKFLFAGRTPRKVEPGILKNIKMAFERPIEADRVEDLGLFSSFIRAPVVGTILWLLGGDEAKKAEEEERRRSEENESEEPDGDSFRDYELKKTESNSKRGPAEGAIEPWPQISEGVDSDSDDLNFPSYEKFVTSNISTPETSKHCLDSGPASRVVDELVAVMDAASLDGGGMKKRSPRRSPSKSNLTSLEDVTDKPSHAPKPSSQSNSSITKKKMSWSDEAGHQPLVEYFDDTKHSRYRRNSWRPSRSCSFDSQDTRSSRGRSQVRIIKSALKRSGSYSPPMQMYATPSDLISASSQHSSTSGMKSFRSLSVVGSTDSDSVGCDSPNESRHVPSSLQMGCGRANGGLVIPKGGPGVYPGYHVTLGTAVPPKAEGSEESKTATSHSDSVTPPTNAFPSMPHSHSGRSSNPHHFLPHHSNGYISPQYGFYVNITPPTPELFYPRPPPGTFSDKSKAALQQPTHQQFAMQKKPSPIPEITTVVSPKENKKPPLQPLIHGPQGTPSLKKNLKPTFVKKNRMGMFMSDNPHQVYPTVPFG</sequence>
<dbReference type="Proteomes" id="UP001530400">
    <property type="component" value="Unassembled WGS sequence"/>
</dbReference>
<feature type="region of interest" description="Disordered" evidence="1">
    <location>
        <begin position="194"/>
        <end position="250"/>
    </location>
</feature>
<gene>
    <name evidence="2" type="ORF">ACHAWO_005592</name>
</gene>
<organism evidence="2 3">
    <name type="scientific">Cyclotella atomus</name>
    <dbReference type="NCBI Taxonomy" id="382360"/>
    <lineage>
        <taxon>Eukaryota</taxon>
        <taxon>Sar</taxon>
        <taxon>Stramenopiles</taxon>
        <taxon>Ochrophyta</taxon>
        <taxon>Bacillariophyta</taxon>
        <taxon>Coscinodiscophyceae</taxon>
        <taxon>Thalassiosirophycidae</taxon>
        <taxon>Stephanodiscales</taxon>
        <taxon>Stephanodiscaceae</taxon>
        <taxon>Cyclotella</taxon>
    </lineage>
</organism>
<accession>A0ABD3QYP7</accession>
<feature type="region of interest" description="Disordered" evidence="1">
    <location>
        <begin position="498"/>
        <end position="546"/>
    </location>
</feature>
<dbReference type="AlphaFoldDB" id="A0ABD3QYP7"/>
<feature type="region of interest" description="Disordered" evidence="1">
    <location>
        <begin position="613"/>
        <end position="634"/>
    </location>
</feature>
<evidence type="ECO:0000256" key="1">
    <source>
        <dbReference type="SAM" id="MobiDB-lite"/>
    </source>
</evidence>
<feature type="compositionally biased region" description="Polar residues" evidence="1">
    <location>
        <begin position="373"/>
        <end position="383"/>
    </location>
</feature>
<proteinExistence type="predicted"/>
<reference evidence="2 3" key="1">
    <citation type="submission" date="2024-10" db="EMBL/GenBank/DDBJ databases">
        <title>Updated reference genomes for cyclostephanoid diatoms.</title>
        <authorList>
            <person name="Roberts W.R."/>
            <person name="Alverson A.J."/>
        </authorList>
    </citation>
    <scope>NUCLEOTIDE SEQUENCE [LARGE SCALE GENOMIC DNA]</scope>
    <source>
        <strain evidence="2 3">AJA010-31</strain>
    </source>
</reference>
<dbReference type="PROSITE" id="PS51257">
    <property type="entry name" value="PROKAR_LIPOPROTEIN"/>
    <property type="match status" value="1"/>
</dbReference>
<evidence type="ECO:0000313" key="2">
    <source>
        <dbReference type="EMBL" id="KAL3803235.1"/>
    </source>
</evidence>
<dbReference type="EMBL" id="JALLPJ020000078">
    <property type="protein sequence ID" value="KAL3803235.1"/>
    <property type="molecule type" value="Genomic_DNA"/>
</dbReference>
<feature type="compositionally biased region" description="Basic and acidic residues" evidence="1">
    <location>
        <begin position="194"/>
        <end position="204"/>
    </location>
</feature>
<feature type="compositionally biased region" description="Basic and acidic residues" evidence="1">
    <location>
        <begin position="213"/>
        <end position="231"/>
    </location>
</feature>
<name>A0ABD3QYP7_9STRA</name>